<feature type="region of interest" description="Disordered" evidence="1">
    <location>
        <begin position="276"/>
        <end position="305"/>
    </location>
</feature>
<feature type="compositionally biased region" description="Polar residues" evidence="1">
    <location>
        <begin position="276"/>
        <end position="301"/>
    </location>
</feature>
<name>A0A1Y3BGD6_EURMA</name>
<protein>
    <submittedName>
        <fullName evidence="2">Uncharacterized protein</fullName>
    </submittedName>
</protein>
<sequence>MWELNGHSSIRYIPRMDIFNIVDNSDDEQPIDNRHIIYIGFGQENLAHYLIEGDRHGLIVRNVVRKFQTIFEYHIEPIRKSTAPIESIVAERGENILALIAMDRIRFLCLRQQRVIAHVDLSTMKNFHGTIISSVFWPSKMIITDDDDAQNESFKRNYLCITDQNELFQAIPMSRNNGENIVDDYSESIMVGSHRDLRTELFIRNLYEQSNNCLAPLMALTNEEKSNQQQPLDTEKSAAELIEKYFYNIPSHVLPPVMIMEKSFLSDYLQTLQLSSSTNTDDNQNGSTLNMNDNRTQTQPPKVSHMESNVPIYDLKIFESNQVMDDNPIKGNDFFWLDKYVRTFIKN</sequence>
<evidence type="ECO:0000256" key="1">
    <source>
        <dbReference type="SAM" id="MobiDB-lite"/>
    </source>
</evidence>
<gene>
    <name evidence="2" type="ORF">BLA29_006647</name>
</gene>
<proteinExistence type="predicted"/>
<dbReference type="EMBL" id="MUJZ01024843">
    <property type="protein sequence ID" value="OTF79104.1"/>
    <property type="molecule type" value="Genomic_DNA"/>
</dbReference>
<reference evidence="2 3" key="1">
    <citation type="submission" date="2017-03" db="EMBL/GenBank/DDBJ databases">
        <title>Genome Survey of Euroglyphus maynei.</title>
        <authorList>
            <person name="Arlian L.G."/>
            <person name="Morgan M.S."/>
            <person name="Rider S.D."/>
        </authorList>
    </citation>
    <scope>NUCLEOTIDE SEQUENCE [LARGE SCALE GENOMIC DNA]</scope>
    <source>
        <strain evidence="2">Arlian Lab</strain>
        <tissue evidence="2">Whole body</tissue>
    </source>
</reference>
<organism evidence="2 3">
    <name type="scientific">Euroglyphus maynei</name>
    <name type="common">Mayne's house dust mite</name>
    <dbReference type="NCBI Taxonomy" id="6958"/>
    <lineage>
        <taxon>Eukaryota</taxon>
        <taxon>Metazoa</taxon>
        <taxon>Ecdysozoa</taxon>
        <taxon>Arthropoda</taxon>
        <taxon>Chelicerata</taxon>
        <taxon>Arachnida</taxon>
        <taxon>Acari</taxon>
        <taxon>Acariformes</taxon>
        <taxon>Sarcoptiformes</taxon>
        <taxon>Astigmata</taxon>
        <taxon>Psoroptidia</taxon>
        <taxon>Analgoidea</taxon>
        <taxon>Pyroglyphidae</taxon>
        <taxon>Pyroglyphinae</taxon>
        <taxon>Euroglyphus</taxon>
    </lineage>
</organism>
<keyword evidence="3" id="KW-1185">Reference proteome</keyword>
<comment type="caution">
    <text evidence="2">The sequence shown here is derived from an EMBL/GenBank/DDBJ whole genome shotgun (WGS) entry which is preliminary data.</text>
</comment>
<evidence type="ECO:0000313" key="3">
    <source>
        <dbReference type="Proteomes" id="UP000194236"/>
    </source>
</evidence>
<accession>A0A1Y3BGD6</accession>
<dbReference type="AlphaFoldDB" id="A0A1Y3BGD6"/>
<dbReference type="Proteomes" id="UP000194236">
    <property type="component" value="Unassembled WGS sequence"/>
</dbReference>
<evidence type="ECO:0000313" key="2">
    <source>
        <dbReference type="EMBL" id="OTF79104.1"/>
    </source>
</evidence>